<organism evidence="2 3">
    <name type="scientific">Schizosaccharomyces cryophilus (strain OY26 / ATCC MYA-4695 / CBS 11777 / NBRC 106824 / NRRL Y48691)</name>
    <name type="common">Fission yeast</name>
    <dbReference type="NCBI Taxonomy" id="653667"/>
    <lineage>
        <taxon>Eukaryota</taxon>
        <taxon>Fungi</taxon>
        <taxon>Dikarya</taxon>
        <taxon>Ascomycota</taxon>
        <taxon>Taphrinomycotina</taxon>
        <taxon>Schizosaccharomycetes</taxon>
        <taxon>Schizosaccharomycetales</taxon>
        <taxon>Schizosaccharomycetaceae</taxon>
        <taxon>Schizosaccharomyces</taxon>
    </lineage>
</organism>
<dbReference type="GO" id="GO:0032259">
    <property type="term" value="P:methylation"/>
    <property type="evidence" value="ECO:0007669"/>
    <property type="project" value="UniProtKB-KW"/>
</dbReference>
<dbReference type="GO" id="GO:0003676">
    <property type="term" value="F:nucleic acid binding"/>
    <property type="evidence" value="ECO:0007669"/>
    <property type="project" value="InterPro"/>
</dbReference>
<name>S9XK55_SCHCR</name>
<evidence type="ECO:0000256" key="1">
    <source>
        <dbReference type="PROSITE-ProRule" id="PRU00489"/>
    </source>
</evidence>
<dbReference type="OMA" id="PDYHSRK"/>
<protein>
    <submittedName>
        <fullName evidence="2">mRNA (N6-adenosine)-methyltransferase</fullName>
    </submittedName>
</protein>
<dbReference type="Pfam" id="PF05063">
    <property type="entry name" value="MT-A70"/>
    <property type="match status" value="1"/>
</dbReference>
<dbReference type="EMBL" id="KE546988">
    <property type="protein sequence ID" value="EPY54086.1"/>
    <property type="molecule type" value="Genomic_DNA"/>
</dbReference>
<sequence>MLLRRKMIIDYSIIYKDEVCVLLDLPASIQFEPSLEFIASKPAMKPYPLPEKESVGPSEETDPLVLRSLNALLRIRSWIQIQKSPGKAAETELITKRRKLDHCKCSAIVRIQEASPYRVNHLTMEHRHEEELTEQYLSMLHIMKQIPPVSSIVTLENSGVYEYGLEDLYQRFLCNRSSHTVQLNLQGVKTFVSEADRVPAWSTYYVPPGASFIMGDVEKTSNVLLEALEGKKLDTVVLDPPWPNRSVARKNSYPVNRHLGYLRHLPIKQLLKKDGIVAIWCTNKKKIIEFIKNDLFPSWNLCYITTWVWLKITMQGDPLFNIHSKMRKPWEQLIIGATPSYLKMHRERIQDNYTLVSVPDYHSRKPSLHPFLKQWLNCDPIGLEIFGRCLSKNWITWGQQPLYFMNTAYWKCNDGGCEPQQF</sequence>
<dbReference type="STRING" id="653667.S9XK55"/>
<dbReference type="InterPro" id="IPR029063">
    <property type="entry name" value="SAM-dependent_MTases_sf"/>
</dbReference>
<dbReference type="InterPro" id="IPR002052">
    <property type="entry name" value="DNA_methylase_N6_adenine_CS"/>
</dbReference>
<dbReference type="PANTHER" id="PTHR12829">
    <property type="entry name" value="N6-ADENOSINE-METHYLTRANSFERASE"/>
    <property type="match status" value="1"/>
</dbReference>
<reference evidence="2 3" key="1">
    <citation type="journal article" date="2011" name="Science">
        <title>Comparative functional genomics of the fission yeasts.</title>
        <authorList>
            <person name="Rhind N."/>
            <person name="Chen Z."/>
            <person name="Yassour M."/>
            <person name="Thompson D.A."/>
            <person name="Haas B.J."/>
            <person name="Habib N."/>
            <person name="Wapinski I."/>
            <person name="Roy S."/>
            <person name="Lin M.F."/>
            <person name="Heiman D.I."/>
            <person name="Young S.K."/>
            <person name="Furuya K."/>
            <person name="Guo Y."/>
            <person name="Pidoux A."/>
            <person name="Chen H.M."/>
            <person name="Robbertse B."/>
            <person name="Goldberg J.M."/>
            <person name="Aoki K."/>
            <person name="Bayne E.H."/>
            <person name="Berlin A.M."/>
            <person name="Desjardins C.A."/>
            <person name="Dobbs E."/>
            <person name="Dukaj L."/>
            <person name="Fan L."/>
            <person name="FitzGerald M.G."/>
            <person name="French C."/>
            <person name="Gujja S."/>
            <person name="Hansen K."/>
            <person name="Keifenheim D."/>
            <person name="Levin J.Z."/>
            <person name="Mosher R.A."/>
            <person name="Mueller C.A."/>
            <person name="Pfiffner J."/>
            <person name="Priest M."/>
            <person name="Russ C."/>
            <person name="Smialowska A."/>
            <person name="Swoboda P."/>
            <person name="Sykes S.M."/>
            <person name="Vaughn M."/>
            <person name="Vengrova S."/>
            <person name="Yoder R."/>
            <person name="Zeng Q."/>
            <person name="Allshire R."/>
            <person name="Baulcombe D."/>
            <person name="Birren B.W."/>
            <person name="Brown W."/>
            <person name="Ekwall K."/>
            <person name="Kellis M."/>
            <person name="Leatherwood J."/>
            <person name="Levin H."/>
            <person name="Margalit H."/>
            <person name="Martienssen R."/>
            <person name="Nieduszynski C.A."/>
            <person name="Spatafora J.W."/>
            <person name="Friedman N."/>
            <person name="Dalgaard J.Z."/>
            <person name="Baumann P."/>
            <person name="Niki H."/>
            <person name="Regev A."/>
            <person name="Nusbaum C."/>
        </authorList>
    </citation>
    <scope>NUCLEOTIDE SEQUENCE [LARGE SCALE GENOMIC DNA]</scope>
    <source>
        <strain evidence="3">OY26 / ATCC MYA-4695 / CBS 11777 / NBRC 106824 / NRRL Y48691</strain>
    </source>
</reference>
<dbReference type="PROSITE" id="PS00092">
    <property type="entry name" value="N6_MTASE"/>
    <property type="match status" value="1"/>
</dbReference>
<dbReference type="GO" id="GO:0005634">
    <property type="term" value="C:nucleus"/>
    <property type="evidence" value="ECO:0007669"/>
    <property type="project" value="TreeGrafter"/>
</dbReference>
<dbReference type="OrthoDB" id="61116at2759"/>
<dbReference type="InterPro" id="IPR007757">
    <property type="entry name" value="MT-A70-like"/>
</dbReference>
<evidence type="ECO:0000313" key="3">
    <source>
        <dbReference type="Proteomes" id="UP000015464"/>
    </source>
</evidence>
<dbReference type="PANTHER" id="PTHR12829:SF4">
    <property type="entry name" value="N(6)-ADENINE-SPECIFIC METHYLTRANSFERASE METTL4"/>
    <property type="match status" value="1"/>
</dbReference>
<keyword evidence="3" id="KW-1185">Reference proteome</keyword>
<dbReference type="HOGENOM" id="CLU_027091_4_0_1"/>
<dbReference type="eggNOG" id="KOG2356">
    <property type="taxonomic scope" value="Eukaryota"/>
</dbReference>
<dbReference type="GO" id="GO:0008168">
    <property type="term" value="F:methyltransferase activity"/>
    <property type="evidence" value="ECO:0007669"/>
    <property type="project" value="UniProtKB-KW"/>
</dbReference>
<proteinExistence type="inferred from homology"/>
<dbReference type="AlphaFoldDB" id="S9XK55"/>
<accession>S9XK55</accession>
<dbReference type="GeneID" id="25038296"/>
<dbReference type="Proteomes" id="UP000015464">
    <property type="component" value="Unassembled WGS sequence"/>
</dbReference>
<dbReference type="PROSITE" id="PS51143">
    <property type="entry name" value="MT_A70"/>
    <property type="match status" value="1"/>
</dbReference>
<dbReference type="RefSeq" id="XP_013021697.1">
    <property type="nucleotide sequence ID" value="XM_013166243.1"/>
</dbReference>
<dbReference type="SUPFAM" id="SSF53335">
    <property type="entry name" value="S-adenosyl-L-methionine-dependent methyltransferases"/>
    <property type="match status" value="1"/>
</dbReference>
<comment type="similarity">
    <text evidence="1">Belongs to the MT-A70-like family.</text>
</comment>
<gene>
    <name evidence="2" type="ORF">SPOG_03981</name>
</gene>
<evidence type="ECO:0000313" key="2">
    <source>
        <dbReference type="EMBL" id="EPY54086.1"/>
    </source>
</evidence>